<feature type="compositionally biased region" description="Low complexity" evidence="1">
    <location>
        <begin position="133"/>
        <end position="146"/>
    </location>
</feature>
<dbReference type="AlphaFoldDB" id="A0A644F8R1"/>
<protein>
    <submittedName>
        <fullName evidence="2">Uncharacterized protein</fullName>
    </submittedName>
</protein>
<comment type="caution">
    <text evidence="2">The sequence shown here is derived from an EMBL/GenBank/DDBJ whole genome shotgun (WGS) entry which is preliminary data.</text>
</comment>
<organism evidence="2 3">
    <name type="scientific">Giardia intestinalis (strain ATCC 50803 / WB clone C6)</name>
    <name type="common">Giardia lamblia</name>
    <dbReference type="NCBI Taxonomy" id="184922"/>
    <lineage>
        <taxon>Eukaryota</taxon>
        <taxon>Metamonada</taxon>
        <taxon>Diplomonadida</taxon>
        <taxon>Hexamitidae</taxon>
        <taxon>Giardiinae</taxon>
        <taxon>Giardia</taxon>
    </lineage>
</organism>
<proteinExistence type="predicted"/>
<name>A0A644F8R1_GIAIC</name>
<feature type="region of interest" description="Disordered" evidence="1">
    <location>
        <begin position="112"/>
        <end position="154"/>
    </location>
</feature>
<evidence type="ECO:0000313" key="3">
    <source>
        <dbReference type="Proteomes" id="UP000001548"/>
    </source>
</evidence>
<dbReference type="EMBL" id="AACB03000001">
    <property type="protein sequence ID" value="KAE8304782.1"/>
    <property type="molecule type" value="Genomic_DNA"/>
</dbReference>
<keyword evidence="3" id="KW-1185">Reference proteome</keyword>
<dbReference type="InParanoid" id="A0A644F8R1"/>
<dbReference type="Proteomes" id="UP000001548">
    <property type="component" value="Unassembled WGS sequence"/>
</dbReference>
<feature type="compositionally biased region" description="Polar residues" evidence="1">
    <location>
        <begin position="112"/>
        <end position="125"/>
    </location>
</feature>
<evidence type="ECO:0000313" key="2">
    <source>
        <dbReference type="EMBL" id="KAE8304782.1"/>
    </source>
</evidence>
<accession>A0A644F8R1</accession>
<feature type="region of interest" description="Disordered" evidence="1">
    <location>
        <begin position="18"/>
        <end position="53"/>
    </location>
</feature>
<gene>
    <name evidence="2" type="ORF">GL50803_0016113</name>
</gene>
<reference evidence="2 3" key="1">
    <citation type="journal article" date="2007" name="Science">
        <title>Genomic minimalism in the early diverging intestinal parasite Giardia lamblia.</title>
        <authorList>
            <person name="Morrison H.G."/>
            <person name="McArthur A.G."/>
            <person name="Gillin F.D."/>
            <person name="Aley S.B."/>
            <person name="Adam R.D."/>
            <person name="Olsen G.J."/>
            <person name="Best A.A."/>
            <person name="Cande W.Z."/>
            <person name="Chen F."/>
            <person name="Cipriano M.J."/>
            <person name="Davids B.J."/>
            <person name="Dawson S.C."/>
            <person name="Elmendorf H.G."/>
            <person name="Hehl A.B."/>
            <person name="Holder M.E."/>
            <person name="Huse S.M."/>
            <person name="Kim U.U."/>
            <person name="Lasek-Nesselquist E."/>
            <person name="Manning G."/>
            <person name="Nigam A."/>
            <person name="Nixon J.E."/>
            <person name="Palm D."/>
            <person name="Passamaneck N.E."/>
            <person name="Prabhu A."/>
            <person name="Reich C.I."/>
            <person name="Reiner D.S."/>
            <person name="Samuelson J."/>
            <person name="Svard S.G."/>
            <person name="Sogin M.L."/>
        </authorList>
    </citation>
    <scope>NUCLEOTIDE SEQUENCE [LARGE SCALE GENOMIC DNA]</scope>
    <source>
        <strain evidence="2 3">WB C6</strain>
    </source>
</reference>
<evidence type="ECO:0000256" key="1">
    <source>
        <dbReference type="SAM" id="MobiDB-lite"/>
    </source>
</evidence>
<sequence length="197" mass="20916">MGISASCNLDDGVLKQSLPRTPVIADPDDPNASLSIPNFAEDESTGEPNENRSSVWATVHSKLPKSGTRFSDLKPVNSGLAKMASSLSAEERQDLEDLQRGVMMEDMDYSIPNSNAAKANTSQPVDSIPEPTPGLVSPPSLVGSSPTRTKASNITALDSHQIAVCLSKNLSSASRKSSLSSDDLNDFNAARFREANL</sequence>